<protein>
    <submittedName>
        <fullName evidence="1">Uncharacterized protein</fullName>
    </submittedName>
</protein>
<reference evidence="1" key="2">
    <citation type="submission" date="2015-06" db="EMBL/GenBank/DDBJ databases">
        <title>Environmentally co-occuring mercury resistance plasmids are genetically and phenotypically diverse and confer variable context-dependent fitness effects.</title>
        <authorList>
            <person name="Hall J.P.J."/>
            <person name="Harrison E."/>
            <person name="Lilley A.K."/>
            <person name="Paterson S."/>
            <person name="Spiers A.J."/>
            <person name="Brockhurst M.A."/>
        </authorList>
    </citation>
    <scope>NUCLEOTIDE SEQUENCE [LARGE SCALE GENOMIC DNA]</scope>
    <source>
        <strain evidence="1">SBW25</strain>
        <plasmid evidence="1">pQBR57</plasmid>
    </source>
</reference>
<accession>A0A0G4E5F0</accession>
<geneLocation type="plasmid" evidence="1">
    <name>pQBR57</name>
</geneLocation>
<dbReference type="RefSeq" id="WP_192963383.1">
    <property type="nucleotide sequence ID" value="NZ_LN713926.1"/>
</dbReference>
<dbReference type="AlphaFoldDB" id="A0A0G4E5F0"/>
<gene>
    <name evidence="1" type="ORF">PQBR57_0249</name>
</gene>
<organism evidence="1">
    <name type="scientific">Pseudomonas fluorescens (strain SBW25)</name>
    <dbReference type="NCBI Taxonomy" id="216595"/>
    <lineage>
        <taxon>Bacteria</taxon>
        <taxon>Pseudomonadati</taxon>
        <taxon>Pseudomonadota</taxon>
        <taxon>Gammaproteobacteria</taxon>
        <taxon>Pseudomonadales</taxon>
        <taxon>Pseudomonadaceae</taxon>
        <taxon>Pseudomonas</taxon>
    </lineage>
</organism>
<proteinExistence type="predicted"/>
<keyword evidence="1" id="KW-0614">Plasmid</keyword>
<name>A0A0G4E5F0_PSEFS</name>
<evidence type="ECO:0000313" key="1">
    <source>
        <dbReference type="EMBL" id="CEK42202.1"/>
    </source>
</evidence>
<dbReference type="EMBL" id="LN713926">
    <property type="protein sequence ID" value="CEK42202.1"/>
    <property type="molecule type" value="Genomic_DNA"/>
</dbReference>
<reference evidence="1" key="1">
    <citation type="submission" date="2014-12" db="EMBL/GenBank/DDBJ databases">
        <authorList>
            <person name="Hall J."/>
        </authorList>
    </citation>
    <scope>NUCLEOTIDE SEQUENCE [LARGE SCALE GENOMIC DNA]</scope>
    <source>
        <strain evidence="1">SBW25</strain>
        <plasmid evidence="1">pQBR57</plasmid>
    </source>
</reference>
<sequence>MYRVLIEANGQTAYQREVSTKAYAIFEAKELACAAGDAVKVASEVDLARYQTTNGFIRAVAL</sequence>